<name>A0A0M4FN53_9BACI</name>
<accession>A0A0M4FN53</accession>
<reference evidence="4" key="1">
    <citation type="submission" date="2015-08" db="EMBL/GenBank/DDBJ databases">
        <title>Genome sequencing project for genomic taxonomy and phylogenomics of Bacillus-like bacteria.</title>
        <authorList>
            <person name="Liu B."/>
            <person name="Wang J."/>
            <person name="Zhu Y."/>
            <person name="Liu G."/>
            <person name="Chen Q."/>
            <person name="Chen Z."/>
            <person name="Lan J."/>
            <person name="Che J."/>
            <person name="Ge C."/>
            <person name="Shi H."/>
            <person name="Pan Z."/>
            <person name="Liu X."/>
        </authorList>
    </citation>
    <scope>NUCLEOTIDE SEQUENCE [LARGE SCALE GENOMIC DNA]</scope>
    <source>
        <strain evidence="4">FJAT-4402</strain>
    </source>
</reference>
<reference evidence="3 4" key="2">
    <citation type="journal article" date="2016" name="Int. J. Syst. Evol. Microbiol.">
        <title>Bacillus gobiensis sp. nov., isolated from a soil sample.</title>
        <authorList>
            <person name="Liu B."/>
            <person name="Liu G.H."/>
            <person name="Cetin S."/>
            <person name="Schumann P."/>
            <person name="Pan Z.Z."/>
            <person name="Chen Q.Q."/>
        </authorList>
    </citation>
    <scope>NUCLEOTIDE SEQUENCE [LARGE SCALE GENOMIC DNA]</scope>
    <source>
        <strain evidence="3 4">FJAT-4402</strain>
    </source>
</reference>
<dbReference type="InterPro" id="IPR053710">
    <property type="entry name" value="Arylamine_NAT_domain_sf"/>
</dbReference>
<dbReference type="PRINTS" id="PR01543">
    <property type="entry name" value="ANATRNSFRASE"/>
</dbReference>
<dbReference type="InterPro" id="IPR001447">
    <property type="entry name" value="Arylamine_N-AcTrfase"/>
</dbReference>
<evidence type="ECO:0000313" key="3">
    <source>
        <dbReference type="EMBL" id="ALC83954.1"/>
    </source>
</evidence>
<organism evidence="3 4">
    <name type="scientific">Bacillus gobiensis</name>
    <dbReference type="NCBI Taxonomy" id="1441095"/>
    <lineage>
        <taxon>Bacteria</taxon>
        <taxon>Bacillati</taxon>
        <taxon>Bacillota</taxon>
        <taxon>Bacilli</taxon>
        <taxon>Bacillales</taxon>
        <taxon>Bacillaceae</taxon>
        <taxon>Bacillus</taxon>
    </lineage>
</organism>
<dbReference type="SUPFAM" id="SSF54001">
    <property type="entry name" value="Cysteine proteinases"/>
    <property type="match status" value="1"/>
</dbReference>
<dbReference type="Proteomes" id="UP000067625">
    <property type="component" value="Chromosome"/>
</dbReference>
<dbReference type="PANTHER" id="PTHR11786">
    <property type="entry name" value="N-HYDROXYARYLAMINE O-ACETYLTRANSFERASE"/>
    <property type="match status" value="1"/>
</dbReference>
<evidence type="ECO:0000313" key="4">
    <source>
        <dbReference type="Proteomes" id="UP000067625"/>
    </source>
</evidence>
<comment type="similarity">
    <text evidence="1 2">Belongs to the arylamine N-acetyltransferase family.</text>
</comment>
<keyword evidence="3" id="KW-0808">Transferase</keyword>
<dbReference type="InterPro" id="IPR038765">
    <property type="entry name" value="Papain-like_cys_pep_sf"/>
</dbReference>
<dbReference type="PANTHER" id="PTHR11786:SF0">
    <property type="entry name" value="ARYLAMINE N-ACETYLTRANSFERASE 4-RELATED"/>
    <property type="match status" value="1"/>
</dbReference>
<gene>
    <name evidence="3" type="ORF">AM592_22490</name>
</gene>
<dbReference type="OrthoDB" id="7181050at2"/>
<dbReference type="GO" id="GO:0016407">
    <property type="term" value="F:acetyltransferase activity"/>
    <property type="evidence" value="ECO:0007669"/>
    <property type="project" value="InterPro"/>
</dbReference>
<keyword evidence="4" id="KW-1185">Reference proteome</keyword>
<dbReference type="RefSeq" id="WP_053605840.1">
    <property type="nucleotide sequence ID" value="NZ_CP012600.1"/>
</dbReference>
<sequence length="259" mass="30202">MKDMNQLFRKRIDIPETEQIKFESLGKVLEKMAKTFPFENLRMIENKTRDITKENLIDKLLVKKEGGLCYELNSCLYFFLVDNGFDAALVRGVTYNDETQKWYQLGRTHVTILLKHEEQTYLVDTGFGANLPLRPVPINGEPVSSPNGEFRIKKADHDFGDYILEMKRKYKDTNWKIGYIFDTKRPVSDVAEFNQIQKILSENEESTFNKQRLITQLTNAGNVTLTDTSFTQWVDGKLIKEKIEKNKFLELAKQHFGIE</sequence>
<proteinExistence type="inferred from homology"/>
<dbReference type="EMBL" id="CP012600">
    <property type="protein sequence ID" value="ALC83954.1"/>
    <property type="molecule type" value="Genomic_DNA"/>
</dbReference>
<evidence type="ECO:0000256" key="1">
    <source>
        <dbReference type="ARBA" id="ARBA00006547"/>
    </source>
</evidence>
<dbReference type="PATRIC" id="fig|1441095.3.peg.4976"/>
<evidence type="ECO:0000256" key="2">
    <source>
        <dbReference type="RuleBase" id="RU003452"/>
    </source>
</evidence>
<dbReference type="Gene3D" id="3.30.2140.20">
    <property type="match status" value="1"/>
</dbReference>
<dbReference type="AlphaFoldDB" id="A0A0M4FN53"/>
<protein>
    <submittedName>
        <fullName evidence="3">Arylamine N-acetyltransferase</fullName>
    </submittedName>
</protein>
<dbReference type="Pfam" id="PF00797">
    <property type="entry name" value="Acetyltransf_2"/>
    <property type="match status" value="1"/>
</dbReference>